<sequence length="92" mass="10479">MQLHLFSCGGDSTLVLYVCSLAQVQEEMYRPVWKMLRDLQRLSELLALISWRAGSDSCRRDITWNASGQELVLEPIIFVVLEKSCDMLALST</sequence>
<evidence type="ECO:0000313" key="1">
    <source>
        <dbReference type="EMBL" id="CAG2055724.1"/>
    </source>
</evidence>
<name>A0ABN7NLP8_TIMPD</name>
<proteinExistence type="predicted"/>
<keyword evidence="2" id="KW-1185">Reference proteome</keyword>
<dbReference type="EMBL" id="CAJPIN010002831">
    <property type="protein sequence ID" value="CAG2055724.1"/>
    <property type="molecule type" value="Genomic_DNA"/>
</dbReference>
<evidence type="ECO:0000313" key="2">
    <source>
        <dbReference type="Proteomes" id="UP001153148"/>
    </source>
</evidence>
<dbReference type="Proteomes" id="UP001153148">
    <property type="component" value="Unassembled WGS sequence"/>
</dbReference>
<organism evidence="1 2">
    <name type="scientific">Timema podura</name>
    <name type="common">Walking stick</name>
    <dbReference type="NCBI Taxonomy" id="61482"/>
    <lineage>
        <taxon>Eukaryota</taxon>
        <taxon>Metazoa</taxon>
        <taxon>Ecdysozoa</taxon>
        <taxon>Arthropoda</taxon>
        <taxon>Hexapoda</taxon>
        <taxon>Insecta</taxon>
        <taxon>Pterygota</taxon>
        <taxon>Neoptera</taxon>
        <taxon>Polyneoptera</taxon>
        <taxon>Phasmatodea</taxon>
        <taxon>Timematodea</taxon>
        <taxon>Timematoidea</taxon>
        <taxon>Timematidae</taxon>
        <taxon>Timema</taxon>
    </lineage>
</organism>
<comment type="caution">
    <text evidence="1">The sequence shown here is derived from an EMBL/GenBank/DDBJ whole genome shotgun (WGS) entry which is preliminary data.</text>
</comment>
<reference evidence="1" key="1">
    <citation type="submission" date="2021-03" db="EMBL/GenBank/DDBJ databases">
        <authorList>
            <person name="Tran Van P."/>
        </authorList>
    </citation>
    <scope>NUCLEOTIDE SEQUENCE</scope>
</reference>
<accession>A0ABN7NLP8</accession>
<gene>
    <name evidence="1" type="ORF">TPAB3V08_LOCUS2724</name>
</gene>
<protein>
    <submittedName>
        <fullName evidence="1">Uncharacterized protein</fullName>
    </submittedName>
</protein>